<name>A0A344TR93_9BACT</name>
<accession>A0A344TR93</accession>
<gene>
    <name evidence="1" type="ORF">DR864_27220</name>
</gene>
<dbReference type="OrthoDB" id="879730at2"/>
<reference evidence="1 2" key="1">
    <citation type="submission" date="2018-07" db="EMBL/GenBank/DDBJ databases">
        <title>Genome sequencing of Runella.</title>
        <authorList>
            <person name="Baek M.-G."/>
            <person name="Yi H."/>
        </authorList>
    </citation>
    <scope>NUCLEOTIDE SEQUENCE [LARGE SCALE GENOMIC DNA]</scope>
    <source>
        <strain evidence="1 2">HYN0085</strain>
    </source>
</reference>
<dbReference type="Proteomes" id="UP000251993">
    <property type="component" value="Chromosome"/>
</dbReference>
<dbReference type="AlphaFoldDB" id="A0A344TR93"/>
<sequence length="282" mass="32674">MKIQLHKPYELPQSWEELPLERLPMVVEMAFLRKTGASAYHDLFRAVLGIPEKEYRKVMNRYFGRHVSAATREKNAEELHSLLLAVRWIWETDLTRRPFEYIEAEGQKWLLPEQGFKTMSWGELSDAFVHSKAYAEQLEAGETRLHLLIATLCRPARKTRGDLWNGDEREPYNEHFVKTRLAGVEKLPAATKAAIYLWFVGTMNEVFGAYELFGDGPAQEEDYPGQSFVRNTFTLAEKGIFGSVPQTRTANLHEVFLFLEENNKRERRKESAQEEANNYAAN</sequence>
<organism evidence="1 2">
    <name type="scientific">Runella rosea</name>
    <dbReference type="NCBI Taxonomy" id="2259595"/>
    <lineage>
        <taxon>Bacteria</taxon>
        <taxon>Pseudomonadati</taxon>
        <taxon>Bacteroidota</taxon>
        <taxon>Cytophagia</taxon>
        <taxon>Cytophagales</taxon>
        <taxon>Spirosomataceae</taxon>
        <taxon>Runella</taxon>
    </lineage>
</organism>
<protein>
    <submittedName>
        <fullName evidence="1">Uncharacterized protein</fullName>
    </submittedName>
</protein>
<keyword evidence="2" id="KW-1185">Reference proteome</keyword>
<dbReference type="EMBL" id="CP030850">
    <property type="protein sequence ID" value="AXE21164.1"/>
    <property type="molecule type" value="Genomic_DNA"/>
</dbReference>
<evidence type="ECO:0000313" key="1">
    <source>
        <dbReference type="EMBL" id="AXE21164.1"/>
    </source>
</evidence>
<dbReference type="KEGG" id="run:DR864_27220"/>
<proteinExistence type="predicted"/>
<evidence type="ECO:0000313" key="2">
    <source>
        <dbReference type="Proteomes" id="UP000251993"/>
    </source>
</evidence>